<gene>
    <name evidence="1" type="ORF">JMJ56_16150</name>
</gene>
<comment type="caution">
    <text evidence="1">The sequence shown here is derived from an EMBL/GenBank/DDBJ whole genome shotgun (WGS) entry which is preliminary data.</text>
</comment>
<dbReference type="Proteomes" id="UP000660885">
    <property type="component" value="Unassembled WGS sequence"/>
</dbReference>
<accession>A0ABS1U4E2</accession>
<protein>
    <submittedName>
        <fullName evidence="1">Uncharacterized protein</fullName>
    </submittedName>
</protein>
<dbReference type="RefSeq" id="WP_202832796.1">
    <property type="nucleotide sequence ID" value="NZ_JAETWB010000007.1"/>
</dbReference>
<proteinExistence type="predicted"/>
<evidence type="ECO:0000313" key="1">
    <source>
        <dbReference type="EMBL" id="MBL6079550.1"/>
    </source>
</evidence>
<reference evidence="1 2" key="1">
    <citation type="submission" date="2021-01" db="EMBL/GenBank/DDBJ databases">
        <title>Belnapia mucosa sp. nov. and Belnapia arida sp. nov., isolated from the Tabernas Desert (Almeria, Spain).</title>
        <authorList>
            <person name="Molina-Menor E."/>
            <person name="Vidal-Verdu A."/>
            <person name="Calonge A."/>
            <person name="Satari L."/>
            <person name="Pereto J."/>
            <person name="Porcar M."/>
        </authorList>
    </citation>
    <scope>NUCLEOTIDE SEQUENCE [LARGE SCALE GENOMIC DNA]</scope>
    <source>
        <strain evidence="1 2">T18</strain>
    </source>
</reference>
<evidence type="ECO:0000313" key="2">
    <source>
        <dbReference type="Proteomes" id="UP000660885"/>
    </source>
</evidence>
<dbReference type="EMBL" id="JAETWB010000007">
    <property type="protein sequence ID" value="MBL6079550.1"/>
    <property type="molecule type" value="Genomic_DNA"/>
</dbReference>
<name>A0ABS1U4E2_9PROT</name>
<organism evidence="1 2">
    <name type="scientific">Belnapia arida</name>
    <dbReference type="NCBI Taxonomy" id="2804533"/>
    <lineage>
        <taxon>Bacteria</taxon>
        <taxon>Pseudomonadati</taxon>
        <taxon>Pseudomonadota</taxon>
        <taxon>Alphaproteobacteria</taxon>
        <taxon>Acetobacterales</taxon>
        <taxon>Roseomonadaceae</taxon>
        <taxon>Belnapia</taxon>
    </lineage>
</organism>
<sequence length="63" mass="6586">MRRLFSLPTIVNALGDTTSTPGNATFRIEHYGASGGARARFATGPVGHTLTLQAMPITNGRTG</sequence>
<keyword evidence="2" id="KW-1185">Reference proteome</keyword>